<evidence type="ECO:0000256" key="2">
    <source>
        <dbReference type="ARBA" id="ARBA00022448"/>
    </source>
</evidence>
<feature type="transmembrane region" description="Helical" evidence="6">
    <location>
        <begin position="375"/>
        <end position="393"/>
    </location>
</feature>
<feature type="transmembrane region" description="Helical" evidence="6">
    <location>
        <begin position="220"/>
        <end position="240"/>
    </location>
</feature>
<organism evidence="8 9">
    <name type="scientific">Thermoanaerobacter kivui</name>
    <name type="common">Acetogenium kivui</name>
    <dbReference type="NCBI Taxonomy" id="2325"/>
    <lineage>
        <taxon>Bacteria</taxon>
        <taxon>Bacillati</taxon>
        <taxon>Bacillota</taxon>
        <taxon>Clostridia</taxon>
        <taxon>Thermoanaerobacterales</taxon>
        <taxon>Thermoanaerobacteraceae</taxon>
        <taxon>Thermoanaerobacter</taxon>
    </lineage>
</organism>
<feature type="transmembrane region" description="Helical" evidence="6">
    <location>
        <begin position="47"/>
        <end position="66"/>
    </location>
</feature>
<evidence type="ECO:0000259" key="7">
    <source>
        <dbReference type="PROSITE" id="PS50850"/>
    </source>
</evidence>
<keyword evidence="4 6" id="KW-1133">Transmembrane helix</keyword>
<dbReference type="PANTHER" id="PTHR23528:SF1">
    <property type="entry name" value="MAJOR FACILITATOR SUPERFAMILY (MFS) PROFILE DOMAIN-CONTAINING PROTEIN"/>
    <property type="match status" value="1"/>
</dbReference>
<dbReference type="EMBL" id="CP009170">
    <property type="protein sequence ID" value="AIS52222.1"/>
    <property type="molecule type" value="Genomic_DNA"/>
</dbReference>
<dbReference type="PANTHER" id="PTHR23528">
    <property type="match status" value="1"/>
</dbReference>
<evidence type="ECO:0000313" key="8">
    <source>
        <dbReference type="EMBL" id="AIS52222.1"/>
    </source>
</evidence>
<evidence type="ECO:0000256" key="4">
    <source>
        <dbReference type="ARBA" id="ARBA00022989"/>
    </source>
</evidence>
<dbReference type="HOGENOM" id="CLU_038661_0_0_9"/>
<keyword evidence="9" id="KW-1185">Reference proteome</keyword>
<dbReference type="InterPro" id="IPR020846">
    <property type="entry name" value="MFS_dom"/>
</dbReference>
<comment type="subcellular location">
    <subcellularLocation>
        <location evidence="1">Cell membrane</location>
        <topology evidence="1">Multi-pass membrane protein</topology>
    </subcellularLocation>
</comment>
<sequence length="401" mass="44822">MSSRLNYLKIFNLGLGFMVISMIWAAYNAYMPIFLGNFTKSNTLIGFVMSWDNIANLFILPFFGALSDNTRTRIGRRMPYILVSMPLAGVLYALLPLQTKLLSLLVIDLLFNIVVATYRTPMVALMPDIVEEEHRSKANGVINFMGGLGSLIIFFIGSQLYKINKAYPFFLSGILSLIIPIVLFLTIKEPKIVFNEEKKEKQSILKALATVVKDQNKAPFYTLLSIFMTIAGCAAVETFFTRYCKIALGIDESVSSFAMGFYALAFLVFALPAGFIATKIGKRKTMMIGAFGQGILFLIFMIVRDFRTIQILMPFAGMFNALFTINSYPLVVSYTSAEKIGTYTGLYYFFSSLAAIVTPSSFGAIMDFIGFNKLFLAASICLFISFAFLWIIGEKYENTMS</sequence>
<feature type="transmembrane region" description="Helical" evidence="6">
    <location>
        <begin position="309"/>
        <end position="334"/>
    </location>
</feature>
<keyword evidence="5 6" id="KW-0472">Membrane</keyword>
<dbReference type="InterPro" id="IPR036259">
    <property type="entry name" value="MFS_trans_sf"/>
</dbReference>
<dbReference type="PROSITE" id="PS50850">
    <property type="entry name" value="MFS"/>
    <property type="match status" value="1"/>
</dbReference>
<dbReference type="InterPro" id="IPR011701">
    <property type="entry name" value="MFS"/>
</dbReference>
<feature type="transmembrane region" description="Helical" evidence="6">
    <location>
        <begin position="101"/>
        <end position="120"/>
    </location>
</feature>
<name>A0A097AQY3_THEKI</name>
<dbReference type="STRING" id="2325.TKV_c10460"/>
<dbReference type="Proteomes" id="UP000029669">
    <property type="component" value="Chromosome"/>
</dbReference>
<feature type="transmembrane region" description="Helical" evidence="6">
    <location>
        <begin position="7"/>
        <end position="27"/>
    </location>
</feature>
<feature type="transmembrane region" description="Helical" evidence="6">
    <location>
        <begin position="141"/>
        <end position="161"/>
    </location>
</feature>
<evidence type="ECO:0000256" key="1">
    <source>
        <dbReference type="ARBA" id="ARBA00004651"/>
    </source>
</evidence>
<evidence type="ECO:0000313" key="9">
    <source>
        <dbReference type="Proteomes" id="UP000029669"/>
    </source>
</evidence>
<feature type="transmembrane region" description="Helical" evidence="6">
    <location>
        <begin position="78"/>
        <end position="95"/>
    </location>
</feature>
<dbReference type="AlphaFoldDB" id="A0A097AQY3"/>
<proteinExistence type="predicted"/>
<dbReference type="GO" id="GO:0022857">
    <property type="term" value="F:transmembrane transporter activity"/>
    <property type="evidence" value="ECO:0007669"/>
    <property type="project" value="InterPro"/>
</dbReference>
<keyword evidence="3 6" id="KW-0812">Transmembrane</keyword>
<dbReference type="SUPFAM" id="SSF103473">
    <property type="entry name" value="MFS general substrate transporter"/>
    <property type="match status" value="1"/>
</dbReference>
<feature type="transmembrane region" description="Helical" evidence="6">
    <location>
        <begin position="285"/>
        <end position="303"/>
    </location>
</feature>
<dbReference type="OrthoDB" id="7584869at2"/>
<evidence type="ECO:0000256" key="5">
    <source>
        <dbReference type="ARBA" id="ARBA00023136"/>
    </source>
</evidence>
<protein>
    <submittedName>
        <fullName evidence="8">Na+/melibiose symporter-like protein</fullName>
    </submittedName>
</protein>
<gene>
    <name evidence="8" type="ORF">TKV_c10460</name>
</gene>
<feature type="transmembrane region" description="Helical" evidence="6">
    <location>
        <begin position="260"/>
        <end position="278"/>
    </location>
</feature>
<dbReference type="eggNOG" id="COG2211">
    <property type="taxonomic scope" value="Bacteria"/>
</dbReference>
<dbReference type="KEGG" id="tki:TKV_c10460"/>
<dbReference type="Pfam" id="PF07690">
    <property type="entry name" value="MFS_1"/>
    <property type="match status" value="1"/>
</dbReference>
<keyword evidence="2" id="KW-0813">Transport</keyword>
<dbReference type="RefSeq" id="WP_049685012.1">
    <property type="nucleotide sequence ID" value="NZ_CP009170.1"/>
</dbReference>
<reference evidence="9" key="1">
    <citation type="journal article" date="2015" name="Genome Announc.">
        <title>Whole-Genome Sequences of 80 Environmental and Clinical Isolates of Burkholderia pseudomallei.</title>
        <authorList>
            <person name="Johnson S.L."/>
            <person name="Baker A.L."/>
            <person name="Chain P.S."/>
            <person name="Currie B.J."/>
            <person name="Daligault H.E."/>
            <person name="Davenport K.W."/>
            <person name="Davis C.B."/>
            <person name="Inglis T.J."/>
            <person name="Kaestli M."/>
            <person name="Koren S."/>
            <person name="Mayo M."/>
            <person name="Merritt A.J."/>
            <person name="Price E.P."/>
            <person name="Sarovich D.S."/>
            <person name="Warner J."/>
            <person name="Rosovitz M.J."/>
        </authorList>
    </citation>
    <scope>NUCLEOTIDE SEQUENCE [LARGE SCALE GENOMIC DNA]</scope>
    <source>
        <strain evidence="9">DSM 2030</strain>
    </source>
</reference>
<feature type="transmembrane region" description="Helical" evidence="6">
    <location>
        <begin position="167"/>
        <end position="187"/>
    </location>
</feature>
<accession>A0A097AQY3</accession>
<evidence type="ECO:0000256" key="3">
    <source>
        <dbReference type="ARBA" id="ARBA00022692"/>
    </source>
</evidence>
<feature type="domain" description="Major facilitator superfamily (MFS) profile" evidence="7">
    <location>
        <begin position="2"/>
        <end position="397"/>
    </location>
</feature>
<evidence type="ECO:0000256" key="6">
    <source>
        <dbReference type="SAM" id="Phobius"/>
    </source>
</evidence>
<dbReference type="Gene3D" id="1.20.1250.20">
    <property type="entry name" value="MFS general substrate transporter like domains"/>
    <property type="match status" value="2"/>
</dbReference>
<dbReference type="GO" id="GO:0005886">
    <property type="term" value="C:plasma membrane"/>
    <property type="evidence" value="ECO:0007669"/>
    <property type="project" value="UniProtKB-SubCell"/>
</dbReference>
<feature type="transmembrane region" description="Helical" evidence="6">
    <location>
        <begin position="346"/>
        <end position="369"/>
    </location>
</feature>